<name>A0A7W8QLY7_9ACTN</name>
<feature type="transmembrane region" description="Helical" evidence="1">
    <location>
        <begin position="150"/>
        <end position="170"/>
    </location>
</feature>
<evidence type="ECO:0000313" key="2">
    <source>
        <dbReference type="EMBL" id="MBB5432892.1"/>
    </source>
</evidence>
<feature type="transmembrane region" description="Helical" evidence="1">
    <location>
        <begin position="333"/>
        <end position="355"/>
    </location>
</feature>
<evidence type="ECO:0000256" key="1">
    <source>
        <dbReference type="SAM" id="Phobius"/>
    </source>
</evidence>
<feature type="transmembrane region" description="Helical" evidence="1">
    <location>
        <begin position="202"/>
        <end position="221"/>
    </location>
</feature>
<dbReference type="Proteomes" id="UP000572635">
    <property type="component" value="Unassembled WGS sequence"/>
</dbReference>
<feature type="transmembrane region" description="Helical" evidence="1">
    <location>
        <begin position="256"/>
        <end position="273"/>
    </location>
</feature>
<proteinExistence type="predicted"/>
<protein>
    <recommendedName>
        <fullName evidence="4">Glycosyltransferase RgtA/B/C/D-like domain-containing protein</fullName>
    </recommendedName>
</protein>
<keyword evidence="1" id="KW-0812">Transmembrane</keyword>
<dbReference type="EMBL" id="JACHDB010000001">
    <property type="protein sequence ID" value="MBB5432892.1"/>
    <property type="molecule type" value="Genomic_DNA"/>
</dbReference>
<gene>
    <name evidence="2" type="ORF">HDA36_002976</name>
</gene>
<feature type="transmembrane region" description="Helical" evidence="1">
    <location>
        <begin position="460"/>
        <end position="480"/>
    </location>
</feature>
<feature type="transmembrane region" description="Helical" evidence="1">
    <location>
        <begin position="12"/>
        <end position="36"/>
    </location>
</feature>
<feature type="transmembrane region" description="Helical" evidence="1">
    <location>
        <begin position="367"/>
        <end position="385"/>
    </location>
</feature>
<dbReference type="RefSeq" id="WP_184392394.1">
    <property type="nucleotide sequence ID" value="NZ_BAAAJD010000110.1"/>
</dbReference>
<feature type="transmembrane region" description="Helical" evidence="1">
    <location>
        <begin position="75"/>
        <end position="93"/>
    </location>
</feature>
<feature type="transmembrane region" description="Helical" evidence="1">
    <location>
        <begin position="176"/>
        <end position="195"/>
    </location>
</feature>
<feature type="transmembrane region" description="Helical" evidence="1">
    <location>
        <begin position="302"/>
        <end position="321"/>
    </location>
</feature>
<reference evidence="2 3" key="1">
    <citation type="submission" date="2020-08" db="EMBL/GenBank/DDBJ databases">
        <title>Sequencing the genomes of 1000 actinobacteria strains.</title>
        <authorList>
            <person name="Klenk H.-P."/>
        </authorList>
    </citation>
    <scope>NUCLEOTIDE SEQUENCE [LARGE SCALE GENOMIC DNA]</scope>
    <source>
        <strain evidence="2 3">DSM 44551</strain>
    </source>
</reference>
<accession>A0A7W8QLY7</accession>
<organism evidence="2 3">
    <name type="scientific">Nocardiopsis composta</name>
    <dbReference type="NCBI Taxonomy" id="157465"/>
    <lineage>
        <taxon>Bacteria</taxon>
        <taxon>Bacillati</taxon>
        <taxon>Actinomycetota</taxon>
        <taxon>Actinomycetes</taxon>
        <taxon>Streptosporangiales</taxon>
        <taxon>Nocardiopsidaceae</taxon>
        <taxon>Nocardiopsis</taxon>
    </lineage>
</organism>
<keyword evidence="1" id="KW-0472">Membrane</keyword>
<comment type="caution">
    <text evidence="2">The sequence shown here is derived from an EMBL/GenBank/DDBJ whole genome shotgun (WGS) entry which is preliminary data.</text>
</comment>
<keyword evidence="3" id="KW-1185">Reference proteome</keyword>
<feature type="transmembrane region" description="Helical" evidence="1">
    <location>
        <begin position="526"/>
        <end position="552"/>
    </location>
</feature>
<feature type="transmembrane region" description="Helical" evidence="1">
    <location>
        <begin position="43"/>
        <end position="63"/>
    </location>
</feature>
<feature type="transmembrane region" description="Helical" evidence="1">
    <location>
        <begin position="227"/>
        <end position="244"/>
    </location>
</feature>
<dbReference type="AlphaFoldDB" id="A0A7W8QLY7"/>
<feature type="transmembrane region" description="Helical" evidence="1">
    <location>
        <begin position="492"/>
        <end position="514"/>
    </location>
</feature>
<keyword evidence="1" id="KW-1133">Transmembrane helix</keyword>
<feature type="transmembrane region" description="Helical" evidence="1">
    <location>
        <begin position="426"/>
        <end position="448"/>
    </location>
</feature>
<sequence>MPSTASSAAGRLFARITVLPAAVVAAWLLVAFPLLLADRFAPLPAVLLGVPAVAAAGYAVWRWTPAPPERDPPRWPLAAVLLIAAAFTAVQLAHHAETLVIRRDPASYAQYTVWIARHGGLPIPQHRELIAGDLPGLGFESLAYYEVGDVIWPQFLAGAPLVFSIGFWLGGPGGMVLVPPVVGGLAVLVFAGLAGRLIGTRWAPAAALVLAAALPVQWAARSTYSEPVGQVLLLGGLALAFDALSRRTGLRDRWGVPHALAGAAGLAFGLGLVVRIDALRDLLPVVGFLGLLLLARRGQAVPMALGLAAGLGYGLVAAFGLSRPYLEHLSDSLNPLLVLCGGVLAATAALTAALWRRGVPRTDRSRWLPAAGFVLVLLLMLGFAVRPLVLPEYGHGDQATADFVGQVQALEGAPVDPDRNYGDQSLYWVVWYLGLTAVAAASVGAALLVRRILLRRDPQWVLPMMVLAWSVATTLARPAITPDHPWASRRLVVLVLPAFVLLAIWLLAWAARRIRELDPAGARSRLGAAVVAAGVAAAAVPTAAASAGIMGYRGDAGSVAAAERLCATIPDDASVILVDGVGHYYGQLIRGMCDVPTAAADGPDTVARAVEGIRERGRTPVLAANEREPLEYYAPSGDRIEHPFHVRAEQDPSTLTRPPSGAWPFEGDVWVLVLPGRQ</sequence>
<evidence type="ECO:0000313" key="3">
    <source>
        <dbReference type="Proteomes" id="UP000572635"/>
    </source>
</evidence>
<evidence type="ECO:0008006" key="4">
    <source>
        <dbReference type="Google" id="ProtNLM"/>
    </source>
</evidence>